<accession>A0A183IH24</accession>
<name>A0A183IH24_9BILA</name>
<reference evidence="3" key="1">
    <citation type="submission" date="2016-06" db="UniProtKB">
        <authorList>
            <consortium name="WormBaseParasite"/>
        </authorList>
    </citation>
    <scope>IDENTIFICATION</scope>
</reference>
<reference evidence="1 2" key="2">
    <citation type="submission" date="2018-11" db="EMBL/GenBank/DDBJ databases">
        <authorList>
            <consortium name="Pathogen Informatics"/>
        </authorList>
    </citation>
    <scope>NUCLEOTIDE SEQUENCE [LARGE SCALE GENOMIC DNA]</scope>
</reference>
<proteinExistence type="predicted"/>
<protein>
    <submittedName>
        <fullName evidence="1 3">Uncharacterized protein</fullName>
    </submittedName>
</protein>
<dbReference type="AlphaFoldDB" id="A0A183IH24"/>
<dbReference type="Proteomes" id="UP000270296">
    <property type="component" value="Unassembled WGS sequence"/>
</dbReference>
<keyword evidence="2" id="KW-1185">Reference proteome</keyword>
<gene>
    <name evidence="1" type="ORF">SBAD_LOCUS2919</name>
</gene>
<dbReference type="EMBL" id="UZAM01007478">
    <property type="protein sequence ID" value="VDO99381.1"/>
    <property type="molecule type" value="Genomic_DNA"/>
</dbReference>
<dbReference type="WBParaSite" id="SBAD_0000305801-mRNA-1">
    <property type="protein sequence ID" value="SBAD_0000305801-mRNA-1"/>
    <property type="gene ID" value="SBAD_0000305801"/>
</dbReference>
<evidence type="ECO:0000313" key="1">
    <source>
        <dbReference type="EMBL" id="VDO99381.1"/>
    </source>
</evidence>
<organism evidence="3">
    <name type="scientific">Soboliphyme baturini</name>
    <dbReference type="NCBI Taxonomy" id="241478"/>
    <lineage>
        <taxon>Eukaryota</taxon>
        <taxon>Metazoa</taxon>
        <taxon>Ecdysozoa</taxon>
        <taxon>Nematoda</taxon>
        <taxon>Enoplea</taxon>
        <taxon>Dorylaimia</taxon>
        <taxon>Dioctophymatida</taxon>
        <taxon>Dioctophymatoidea</taxon>
        <taxon>Soboliphymatidae</taxon>
        <taxon>Soboliphyme</taxon>
    </lineage>
</organism>
<sequence length="125" mass="14202">MQVLPTNSSHSPRKVDRRKWSTVYSGATVERYRRPMYPVARNIADEFAPPTSTEVAGTRSNAESSSRYLEENAVQRSDRFKGAIDAASPGSWLAFADEQRSGPSVRLITSRRRREQRRDWLVSGE</sequence>
<evidence type="ECO:0000313" key="3">
    <source>
        <dbReference type="WBParaSite" id="SBAD_0000305801-mRNA-1"/>
    </source>
</evidence>
<evidence type="ECO:0000313" key="2">
    <source>
        <dbReference type="Proteomes" id="UP000270296"/>
    </source>
</evidence>